<feature type="transmembrane region" description="Helical" evidence="5">
    <location>
        <begin position="12"/>
        <end position="34"/>
    </location>
</feature>
<dbReference type="Proteomes" id="UP000324629">
    <property type="component" value="Unassembled WGS sequence"/>
</dbReference>
<gene>
    <name evidence="6" type="ORF">DEA37_0004903</name>
</gene>
<dbReference type="GO" id="GO:0016020">
    <property type="term" value="C:membrane"/>
    <property type="evidence" value="ECO:0007669"/>
    <property type="project" value="UniProtKB-SubCell"/>
</dbReference>
<feature type="transmembrane region" description="Helical" evidence="5">
    <location>
        <begin position="115"/>
        <end position="135"/>
    </location>
</feature>
<protein>
    <submittedName>
        <fullName evidence="6">MFS transporter, OPA family, solute carrier family 37, member 1/2</fullName>
    </submittedName>
</protein>
<accession>A0A5J4NCK3</accession>
<dbReference type="Gene3D" id="1.20.1250.20">
    <property type="entry name" value="MFS general substrate transporter like domains"/>
    <property type="match status" value="1"/>
</dbReference>
<keyword evidence="2 5" id="KW-0812">Transmembrane</keyword>
<evidence type="ECO:0000256" key="5">
    <source>
        <dbReference type="SAM" id="Phobius"/>
    </source>
</evidence>
<proteinExistence type="predicted"/>
<evidence type="ECO:0000313" key="6">
    <source>
        <dbReference type="EMBL" id="KAA3672979.1"/>
    </source>
</evidence>
<evidence type="ECO:0000313" key="7">
    <source>
        <dbReference type="Proteomes" id="UP000324629"/>
    </source>
</evidence>
<evidence type="ECO:0000256" key="2">
    <source>
        <dbReference type="ARBA" id="ARBA00022692"/>
    </source>
</evidence>
<dbReference type="AlphaFoldDB" id="A0A5J4NCK3"/>
<name>A0A5J4NCK3_9TREM</name>
<evidence type="ECO:0000256" key="3">
    <source>
        <dbReference type="ARBA" id="ARBA00022989"/>
    </source>
</evidence>
<evidence type="ECO:0000256" key="4">
    <source>
        <dbReference type="ARBA" id="ARBA00023136"/>
    </source>
</evidence>
<keyword evidence="3 5" id="KW-1133">Transmembrane helix</keyword>
<feature type="transmembrane region" description="Helical" evidence="5">
    <location>
        <begin position="40"/>
        <end position="61"/>
    </location>
</feature>
<dbReference type="PANTHER" id="PTHR43184:SF12">
    <property type="entry name" value="SUGAR PHOSPHATE EXCHANGER 3"/>
    <property type="match status" value="1"/>
</dbReference>
<keyword evidence="7" id="KW-1185">Reference proteome</keyword>
<comment type="subcellular location">
    <subcellularLocation>
        <location evidence="1">Membrane</location>
        <topology evidence="1">Multi-pass membrane protein</topology>
    </subcellularLocation>
</comment>
<feature type="transmembrane region" description="Helical" evidence="5">
    <location>
        <begin position="81"/>
        <end position="103"/>
    </location>
</feature>
<reference evidence="6 7" key="1">
    <citation type="journal article" date="2019" name="Gigascience">
        <title>Whole-genome sequence of the oriental lung fluke Paragonimus westermani.</title>
        <authorList>
            <person name="Oey H."/>
            <person name="Zakrzewski M."/>
            <person name="Narain K."/>
            <person name="Devi K.R."/>
            <person name="Agatsuma T."/>
            <person name="Nawaratna S."/>
            <person name="Gobert G.N."/>
            <person name="Jones M.K."/>
            <person name="Ragan M.A."/>
            <person name="McManus D.P."/>
            <person name="Krause L."/>
        </authorList>
    </citation>
    <scope>NUCLEOTIDE SEQUENCE [LARGE SCALE GENOMIC DNA]</scope>
    <source>
        <strain evidence="6 7">IND2009</strain>
    </source>
</reference>
<organism evidence="6 7">
    <name type="scientific">Paragonimus westermani</name>
    <dbReference type="NCBI Taxonomy" id="34504"/>
    <lineage>
        <taxon>Eukaryota</taxon>
        <taxon>Metazoa</taxon>
        <taxon>Spiralia</taxon>
        <taxon>Lophotrochozoa</taxon>
        <taxon>Platyhelminthes</taxon>
        <taxon>Trematoda</taxon>
        <taxon>Digenea</taxon>
        <taxon>Plagiorchiida</taxon>
        <taxon>Troglotremata</taxon>
        <taxon>Troglotrematidae</taxon>
        <taxon>Paragonimus</taxon>
    </lineage>
</organism>
<sequence length="160" mass="17409">MQKCDSDVQILWRRAVTCSVMLAIAVPMLLFYWLSASASGFISLATLFFCGLVVNGPYALITTAVSADLGTQRALQGRARALATVTSIIDGTGSFGAALGPFLTGLLVPFGWSSVFFMLIISDLCALSLSVWIAYRTSRQLRHNVNHVIDTRRTVSLFRL</sequence>
<dbReference type="EMBL" id="QNGE01004350">
    <property type="protein sequence ID" value="KAA3672979.1"/>
    <property type="molecule type" value="Genomic_DNA"/>
</dbReference>
<keyword evidence="4 5" id="KW-0472">Membrane</keyword>
<comment type="caution">
    <text evidence="6">The sequence shown here is derived from an EMBL/GenBank/DDBJ whole genome shotgun (WGS) entry which is preliminary data.</text>
</comment>
<dbReference type="SUPFAM" id="SSF103473">
    <property type="entry name" value="MFS general substrate transporter"/>
    <property type="match status" value="1"/>
</dbReference>
<dbReference type="InterPro" id="IPR036259">
    <property type="entry name" value="MFS_trans_sf"/>
</dbReference>
<dbReference type="PANTHER" id="PTHR43184">
    <property type="entry name" value="MAJOR FACILITATOR SUPERFAMILY TRANSPORTER 16, ISOFORM B"/>
    <property type="match status" value="1"/>
</dbReference>
<evidence type="ECO:0000256" key="1">
    <source>
        <dbReference type="ARBA" id="ARBA00004141"/>
    </source>
</evidence>